<dbReference type="Proteomes" id="UP000499080">
    <property type="component" value="Unassembled WGS sequence"/>
</dbReference>
<dbReference type="InterPro" id="IPR002156">
    <property type="entry name" value="RNaseH_domain"/>
</dbReference>
<dbReference type="AlphaFoldDB" id="A0A4Y2I2X0"/>
<reference evidence="2 3" key="1">
    <citation type="journal article" date="2019" name="Sci. Rep.">
        <title>Orb-weaving spider Araneus ventricosus genome elucidates the spidroin gene catalogue.</title>
        <authorList>
            <person name="Kono N."/>
            <person name="Nakamura H."/>
            <person name="Ohtoshi R."/>
            <person name="Moran D.A.P."/>
            <person name="Shinohara A."/>
            <person name="Yoshida Y."/>
            <person name="Fujiwara M."/>
            <person name="Mori M."/>
            <person name="Tomita M."/>
            <person name="Arakawa K."/>
        </authorList>
    </citation>
    <scope>NUCLEOTIDE SEQUENCE [LARGE SCALE GENOMIC DNA]</scope>
</reference>
<evidence type="ECO:0000313" key="3">
    <source>
        <dbReference type="Proteomes" id="UP000499080"/>
    </source>
</evidence>
<evidence type="ECO:0000259" key="1">
    <source>
        <dbReference type="Pfam" id="PF00075"/>
    </source>
</evidence>
<feature type="domain" description="RNase H type-1" evidence="1">
    <location>
        <begin position="23"/>
        <end position="135"/>
    </location>
</feature>
<dbReference type="InterPro" id="IPR036397">
    <property type="entry name" value="RNaseH_sf"/>
</dbReference>
<gene>
    <name evidence="2" type="ORF">AVEN_80121_1</name>
</gene>
<dbReference type="InterPro" id="IPR012337">
    <property type="entry name" value="RNaseH-like_sf"/>
</dbReference>
<dbReference type="SUPFAM" id="SSF53098">
    <property type="entry name" value="Ribonuclease H-like"/>
    <property type="match status" value="1"/>
</dbReference>
<organism evidence="2 3">
    <name type="scientific">Araneus ventricosus</name>
    <name type="common">Orbweaver spider</name>
    <name type="synonym">Epeira ventricosa</name>
    <dbReference type="NCBI Taxonomy" id="182803"/>
    <lineage>
        <taxon>Eukaryota</taxon>
        <taxon>Metazoa</taxon>
        <taxon>Ecdysozoa</taxon>
        <taxon>Arthropoda</taxon>
        <taxon>Chelicerata</taxon>
        <taxon>Arachnida</taxon>
        <taxon>Araneae</taxon>
        <taxon>Araneomorphae</taxon>
        <taxon>Entelegynae</taxon>
        <taxon>Araneoidea</taxon>
        <taxon>Araneidae</taxon>
        <taxon>Araneus</taxon>
    </lineage>
</organism>
<evidence type="ECO:0000313" key="2">
    <source>
        <dbReference type="EMBL" id="GBM72111.1"/>
    </source>
</evidence>
<dbReference type="EMBL" id="BGPR01105136">
    <property type="protein sequence ID" value="GBM72111.1"/>
    <property type="molecule type" value="Genomic_DNA"/>
</dbReference>
<dbReference type="OrthoDB" id="6437652at2759"/>
<name>A0A4Y2I2X0_ARAVE</name>
<dbReference type="GO" id="GO:0004523">
    <property type="term" value="F:RNA-DNA hybrid ribonuclease activity"/>
    <property type="evidence" value="ECO:0007669"/>
    <property type="project" value="InterPro"/>
</dbReference>
<keyword evidence="3" id="KW-1185">Reference proteome</keyword>
<dbReference type="Pfam" id="PF00075">
    <property type="entry name" value="RNase_H"/>
    <property type="match status" value="1"/>
</dbReference>
<protein>
    <recommendedName>
        <fullName evidence="1">RNase H type-1 domain-containing protein</fullName>
    </recommendedName>
</protein>
<accession>A0A4Y2I2X0</accession>
<dbReference type="GO" id="GO:0003676">
    <property type="term" value="F:nucleic acid binding"/>
    <property type="evidence" value="ECO:0007669"/>
    <property type="project" value="InterPro"/>
</dbReference>
<sequence>MPFKNFPFRHRLINLDSNIPNADYEIYTDASRIENETGFAACILKDEINIQNHVFKLNIYNSVFQAIEFSENWVVKEKVKLNIHTDSLPSIPAINSANTRPEFVNKVKSNIFKAKNMVGLSWVKAHVGIPGNELAITSGE</sequence>
<dbReference type="Gene3D" id="3.30.420.10">
    <property type="entry name" value="Ribonuclease H-like superfamily/Ribonuclease H"/>
    <property type="match status" value="1"/>
</dbReference>
<proteinExistence type="predicted"/>
<comment type="caution">
    <text evidence="2">The sequence shown here is derived from an EMBL/GenBank/DDBJ whole genome shotgun (WGS) entry which is preliminary data.</text>
</comment>
<dbReference type="CDD" id="cd09276">
    <property type="entry name" value="Rnase_HI_RT_non_LTR"/>
    <property type="match status" value="1"/>
</dbReference>